<dbReference type="InterPro" id="IPR057744">
    <property type="entry name" value="OTAase-like"/>
</dbReference>
<sequence>MKLYIFKELFNGEERLFNQSIITDGEKIIWTGDSDSDEISTFTISETIDMSDNFVMPGLIDCHVHLASIDRAPTNAIGWAQTTINALDKLKKLMTAGVVACRDLGSCEGVTIGISNAQKCGELEGLPKLISSGKALTATGGHGYEIGVECDGVDEFTKGARLVIKEGADIVKVMMSGGVNSLGEEQGPPEVNQEEIDAAVREAHARGRKVAVHAHGNTAIKRSVLAGVDSIEHGVFNSEDIMKLMIERGTFLVPTLCAPYYATVEGIRREPDNPDHKKSKAILEIHNKATLKAFSMGIPLAMGTDAGCPFNPHERAFYELVLLHNIGIDTADVLKIGTKNGAILLDQDQLGMIAVGKEASFIALSKSPFEDFNAIEGPKDVWIKGTKIQ</sequence>
<dbReference type="PANTHER" id="PTHR43135:SF3">
    <property type="entry name" value="ALPHA-D-RIBOSE 1-METHYLPHOSPHONATE 5-TRIPHOSPHATE DIPHOSPHATASE"/>
    <property type="match status" value="1"/>
</dbReference>
<dbReference type="InterPro" id="IPR051781">
    <property type="entry name" value="Metallo-dep_Hydrolase"/>
</dbReference>
<reference evidence="2" key="1">
    <citation type="submission" date="2022-06" db="EMBL/GenBank/DDBJ databases">
        <title>Vallitalea longa sp. nov., an anaerobic bacterium isolated from marine sediment.</title>
        <authorList>
            <person name="Hirano S."/>
            <person name="Terahara T."/>
            <person name="Mori K."/>
            <person name="Hamada M."/>
            <person name="Matsumoto R."/>
            <person name="Kobayashi T."/>
        </authorList>
    </citation>
    <scope>NUCLEOTIDE SEQUENCE</scope>
    <source>
        <strain evidence="2">SH18-1</strain>
    </source>
</reference>
<dbReference type="SUPFAM" id="SSF51338">
    <property type="entry name" value="Composite domain of metallo-dependent hydrolases"/>
    <property type="match status" value="1"/>
</dbReference>
<dbReference type="RefSeq" id="WP_281812486.1">
    <property type="nucleotide sequence ID" value="NZ_BRLB01000001.1"/>
</dbReference>
<dbReference type="GO" id="GO:0016810">
    <property type="term" value="F:hydrolase activity, acting on carbon-nitrogen (but not peptide) bonds"/>
    <property type="evidence" value="ECO:0007669"/>
    <property type="project" value="InterPro"/>
</dbReference>
<dbReference type="PANTHER" id="PTHR43135">
    <property type="entry name" value="ALPHA-D-RIBOSE 1-METHYLPHOSPHONATE 5-TRIPHOSPHATE DIPHOSPHATASE"/>
    <property type="match status" value="1"/>
</dbReference>
<dbReference type="InterPro" id="IPR006680">
    <property type="entry name" value="Amidohydro-rel"/>
</dbReference>
<name>A0A9W5Y9E2_9FIRM</name>
<protein>
    <submittedName>
        <fullName evidence="2">Amidohydrolase</fullName>
    </submittedName>
</protein>
<dbReference type="CDD" id="cd01299">
    <property type="entry name" value="Met_dep_hydrolase_A"/>
    <property type="match status" value="1"/>
</dbReference>
<keyword evidence="3" id="KW-1185">Reference proteome</keyword>
<accession>A0A9W5Y9E2</accession>
<dbReference type="Gene3D" id="3.20.20.140">
    <property type="entry name" value="Metal-dependent hydrolases"/>
    <property type="match status" value="1"/>
</dbReference>
<dbReference type="SUPFAM" id="SSF51556">
    <property type="entry name" value="Metallo-dependent hydrolases"/>
    <property type="match status" value="1"/>
</dbReference>
<dbReference type="Proteomes" id="UP001144256">
    <property type="component" value="Unassembled WGS sequence"/>
</dbReference>
<dbReference type="InterPro" id="IPR032466">
    <property type="entry name" value="Metal_Hydrolase"/>
</dbReference>
<gene>
    <name evidence="2" type="ORF">SH1V18_08110</name>
</gene>
<organism evidence="2 3">
    <name type="scientific">Vallitalea longa</name>
    <dbReference type="NCBI Taxonomy" id="2936439"/>
    <lineage>
        <taxon>Bacteria</taxon>
        <taxon>Bacillati</taxon>
        <taxon>Bacillota</taxon>
        <taxon>Clostridia</taxon>
        <taxon>Lachnospirales</taxon>
        <taxon>Vallitaleaceae</taxon>
        <taxon>Vallitalea</taxon>
    </lineage>
</organism>
<evidence type="ECO:0000313" key="3">
    <source>
        <dbReference type="Proteomes" id="UP001144256"/>
    </source>
</evidence>
<dbReference type="Gene3D" id="2.30.40.10">
    <property type="entry name" value="Urease, subunit C, domain 1"/>
    <property type="match status" value="1"/>
</dbReference>
<feature type="domain" description="Amidohydrolase-related" evidence="1">
    <location>
        <begin position="54"/>
        <end position="386"/>
    </location>
</feature>
<dbReference type="InterPro" id="IPR011059">
    <property type="entry name" value="Metal-dep_hydrolase_composite"/>
</dbReference>
<proteinExistence type="predicted"/>
<comment type="caution">
    <text evidence="2">The sequence shown here is derived from an EMBL/GenBank/DDBJ whole genome shotgun (WGS) entry which is preliminary data.</text>
</comment>
<dbReference type="AlphaFoldDB" id="A0A9W5Y9E2"/>
<dbReference type="EMBL" id="BRLB01000001">
    <property type="protein sequence ID" value="GKX28331.1"/>
    <property type="molecule type" value="Genomic_DNA"/>
</dbReference>
<evidence type="ECO:0000259" key="1">
    <source>
        <dbReference type="Pfam" id="PF01979"/>
    </source>
</evidence>
<dbReference type="Pfam" id="PF01979">
    <property type="entry name" value="Amidohydro_1"/>
    <property type="match status" value="1"/>
</dbReference>
<evidence type="ECO:0000313" key="2">
    <source>
        <dbReference type="EMBL" id="GKX28331.1"/>
    </source>
</evidence>